<dbReference type="EMBL" id="KV875102">
    <property type="protein sequence ID" value="OIW25059.1"/>
    <property type="molecule type" value="Genomic_DNA"/>
</dbReference>
<organism evidence="1 2">
    <name type="scientific">Coniochaeta ligniaria NRRL 30616</name>
    <dbReference type="NCBI Taxonomy" id="1408157"/>
    <lineage>
        <taxon>Eukaryota</taxon>
        <taxon>Fungi</taxon>
        <taxon>Dikarya</taxon>
        <taxon>Ascomycota</taxon>
        <taxon>Pezizomycotina</taxon>
        <taxon>Sordariomycetes</taxon>
        <taxon>Sordariomycetidae</taxon>
        <taxon>Coniochaetales</taxon>
        <taxon>Coniochaetaceae</taxon>
        <taxon>Coniochaeta</taxon>
    </lineage>
</organism>
<dbReference type="InParanoid" id="A0A1J7ICP9"/>
<gene>
    <name evidence="1" type="ORF">CONLIGDRAFT_648120</name>
</gene>
<accession>A0A1J7ICP9</accession>
<evidence type="ECO:0000313" key="2">
    <source>
        <dbReference type="Proteomes" id="UP000182658"/>
    </source>
</evidence>
<dbReference type="AlphaFoldDB" id="A0A1J7ICP9"/>
<reference evidence="1 2" key="1">
    <citation type="submission" date="2016-10" db="EMBL/GenBank/DDBJ databases">
        <title>Draft genome sequence of Coniochaeta ligniaria NRRL30616, a lignocellulolytic fungus for bioabatement of inhibitors in plant biomass hydrolysates.</title>
        <authorList>
            <consortium name="DOE Joint Genome Institute"/>
            <person name="Jimenez D.J."/>
            <person name="Hector R.E."/>
            <person name="Riley R."/>
            <person name="Sun H."/>
            <person name="Grigoriev I.V."/>
            <person name="Van Elsas J.D."/>
            <person name="Nichols N.N."/>
        </authorList>
    </citation>
    <scope>NUCLEOTIDE SEQUENCE [LARGE SCALE GENOMIC DNA]</scope>
    <source>
        <strain evidence="1 2">NRRL 30616</strain>
    </source>
</reference>
<proteinExistence type="predicted"/>
<protein>
    <submittedName>
        <fullName evidence="1">Uncharacterized protein</fullName>
    </submittedName>
</protein>
<keyword evidence="2" id="KW-1185">Reference proteome</keyword>
<evidence type="ECO:0000313" key="1">
    <source>
        <dbReference type="EMBL" id="OIW25059.1"/>
    </source>
</evidence>
<name>A0A1J7ICP9_9PEZI</name>
<dbReference type="Proteomes" id="UP000182658">
    <property type="component" value="Unassembled WGS sequence"/>
</dbReference>
<sequence>MSISNDEHGKIELAAGSSTVNRGVLGQSRFEYDSDDLGVCCRVSAKVCPDWIGWPTFSTFQGTESDKLALADGTGVTWERNIPAVNREANILTPIRRSELPEAVGPKDSLTPYSEWCRHYTVPQYTSRGYRAPVKSVKVREHPYLMLSLAERRKTR</sequence>